<dbReference type="AlphaFoldDB" id="A0A1T4YE11"/>
<feature type="region of interest" description="Disordered" evidence="1">
    <location>
        <begin position="38"/>
        <end position="60"/>
    </location>
</feature>
<organism evidence="2 3">
    <name type="scientific">Agreia bicolorata</name>
    <dbReference type="NCBI Taxonomy" id="110935"/>
    <lineage>
        <taxon>Bacteria</taxon>
        <taxon>Bacillati</taxon>
        <taxon>Actinomycetota</taxon>
        <taxon>Actinomycetes</taxon>
        <taxon>Micrococcales</taxon>
        <taxon>Microbacteriaceae</taxon>
        <taxon>Agreia</taxon>
    </lineage>
</organism>
<reference evidence="3" key="1">
    <citation type="submission" date="2017-02" db="EMBL/GenBank/DDBJ databases">
        <authorList>
            <person name="Varghese N."/>
            <person name="Submissions S."/>
        </authorList>
    </citation>
    <scope>NUCLEOTIDE SEQUENCE [LARGE SCALE GENOMIC DNA]</scope>
    <source>
        <strain evidence="3">VKM Ac-2052</strain>
    </source>
</reference>
<dbReference type="PANTHER" id="PTHR36456:SF1">
    <property type="entry name" value="UPF0232 PROTEIN SCO3875"/>
    <property type="match status" value="1"/>
</dbReference>
<feature type="compositionally biased region" description="Basic and acidic residues" evidence="1">
    <location>
        <begin position="49"/>
        <end position="60"/>
    </location>
</feature>
<dbReference type="RefSeq" id="WP_078715002.1">
    <property type="nucleotide sequence ID" value="NZ_FUYG01000008.1"/>
</dbReference>
<proteinExistence type="predicted"/>
<evidence type="ECO:0000256" key="1">
    <source>
        <dbReference type="SAM" id="MobiDB-lite"/>
    </source>
</evidence>
<evidence type="ECO:0008006" key="4">
    <source>
        <dbReference type="Google" id="ProtNLM"/>
    </source>
</evidence>
<dbReference type="InterPro" id="IPR007922">
    <property type="entry name" value="DciA-like"/>
</dbReference>
<evidence type="ECO:0000313" key="3">
    <source>
        <dbReference type="Proteomes" id="UP000189735"/>
    </source>
</evidence>
<evidence type="ECO:0000313" key="2">
    <source>
        <dbReference type="EMBL" id="SKB00009.1"/>
    </source>
</evidence>
<dbReference type="EMBL" id="FUYG01000008">
    <property type="protein sequence ID" value="SKB00009.1"/>
    <property type="molecule type" value="Genomic_DNA"/>
</dbReference>
<gene>
    <name evidence="2" type="ORF">SAMN06295879_2908</name>
</gene>
<dbReference type="Pfam" id="PF05258">
    <property type="entry name" value="DciA"/>
    <property type="match status" value="1"/>
</dbReference>
<feature type="region of interest" description="Disordered" evidence="1">
    <location>
        <begin position="157"/>
        <end position="178"/>
    </location>
</feature>
<name>A0A1T4YE11_9MICO</name>
<accession>A0A1T4YE11</accession>
<dbReference type="Proteomes" id="UP000189735">
    <property type="component" value="Unassembled WGS sequence"/>
</dbReference>
<protein>
    <recommendedName>
        <fullName evidence="4">DUF721 domain-containing protein</fullName>
    </recommendedName>
</protein>
<dbReference type="PANTHER" id="PTHR36456">
    <property type="entry name" value="UPF0232 PROTEIN SCO3875"/>
    <property type="match status" value="1"/>
</dbReference>
<sequence>MSQEVPSTGSGNDSSGNTHSLSSSVYLRFKEVFGDATSRRYGPRKRRTREPVVESEAYGRGRDPKGIADVMTAMTSELGWATPLAKSDLLLAWKEIAGADTAEHSFPVDVTDSVLTVQCDSTAWATQLRHMRTMIMTRIAQSYPDAGIETVRFQAPHAPSWKKGSRSIPGRGPRDTYG</sequence>